<dbReference type="Gene3D" id="2.60.120.260">
    <property type="entry name" value="Galactose-binding domain-like"/>
    <property type="match status" value="1"/>
</dbReference>
<keyword evidence="2" id="KW-1185">Reference proteome</keyword>
<dbReference type="Proteomes" id="UP001381693">
    <property type="component" value="Unassembled WGS sequence"/>
</dbReference>
<dbReference type="AlphaFoldDB" id="A0AAN9A825"/>
<dbReference type="InterPro" id="IPR051941">
    <property type="entry name" value="BG_Antigen-Binding_Lectin"/>
</dbReference>
<sequence>MCHVTVTYQPVTDLHLLSSGLECYLYRAWVTTLWAGVSSSTFGFNICYTSWDYTPKVPTGQLSMSSILIPSSQAINGYHCFQYESCGITGLQVNPWFLADLQTSVTVQYLVVKTREDGKDFNNVEVRLGDSSTFNNNPMFVMHSGPTPPIGTFIILTPTQPMQGRYLSFQTFTSSGA</sequence>
<reference evidence="1 2" key="1">
    <citation type="submission" date="2023-11" db="EMBL/GenBank/DDBJ databases">
        <title>Halocaridina rubra genome assembly.</title>
        <authorList>
            <person name="Smith C."/>
        </authorList>
    </citation>
    <scope>NUCLEOTIDE SEQUENCE [LARGE SCALE GENOMIC DNA]</scope>
    <source>
        <strain evidence="1">EP-1</strain>
        <tissue evidence="1">Whole</tissue>
    </source>
</reference>
<gene>
    <name evidence="1" type="ORF">SK128_009065</name>
</gene>
<protein>
    <submittedName>
        <fullName evidence="1">Uncharacterized protein</fullName>
    </submittedName>
</protein>
<evidence type="ECO:0000313" key="2">
    <source>
        <dbReference type="Proteomes" id="UP001381693"/>
    </source>
</evidence>
<dbReference type="InterPro" id="IPR008979">
    <property type="entry name" value="Galactose-bd-like_sf"/>
</dbReference>
<name>A0AAN9A825_HALRR</name>
<accession>A0AAN9A825</accession>
<dbReference type="EMBL" id="JAXCGZ010008025">
    <property type="protein sequence ID" value="KAK7078083.1"/>
    <property type="molecule type" value="Genomic_DNA"/>
</dbReference>
<comment type="caution">
    <text evidence="1">The sequence shown here is derived from an EMBL/GenBank/DDBJ whole genome shotgun (WGS) entry which is preliminary data.</text>
</comment>
<organism evidence="1 2">
    <name type="scientific">Halocaridina rubra</name>
    <name type="common">Hawaiian red shrimp</name>
    <dbReference type="NCBI Taxonomy" id="373956"/>
    <lineage>
        <taxon>Eukaryota</taxon>
        <taxon>Metazoa</taxon>
        <taxon>Ecdysozoa</taxon>
        <taxon>Arthropoda</taxon>
        <taxon>Crustacea</taxon>
        <taxon>Multicrustacea</taxon>
        <taxon>Malacostraca</taxon>
        <taxon>Eumalacostraca</taxon>
        <taxon>Eucarida</taxon>
        <taxon>Decapoda</taxon>
        <taxon>Pleocyemata</taxon>
        <taxon>Caridea</taxon>
        <taxon>Atyoidea</taxon>
        <taxon>Atyidae</taxon>
        <taxon>Halocaridina</taxon>
    </lineage>
</organism>
<proteinExistence type="predicted"/>
<evidence type="ECO:0000313" key="1">
    <source>
        <dbReference type="EMBL" id="KAK7078083.1"/>
    </source>
</evidence>
<dbReference type="PANTHER" id="PTHR45713:SF6">
    <property type="entry name" value="F5_8 TYPE C DOMAIN-CONTAINING PROTEIN"/>
    <property type="match status" value="1"/>
</dbReference>
<dbReference type="SUPFAM" id="SSF49785">
    <property type="entry name" value="Galactose-binding domain-like"/>
    <property type="match status" value="1"/>
</dbReference>
<dbReference type="PANTHER" id="PTHR45713">
    <property type="entry name" value="FTP DOMAIN-CONTAINING PROTEIN"/>
    <property type="match status" value="1"/>
</dbReference>
<feature type="non-terminal residue" evidence="1">
    <location>
        <position position="177"/>
    </location>
</feature>